<dbReference type="NCBIfam" id="TIGR03696">
    <property type="entry name" value="Rhs_assc_core"/>
    <property type="match status" value="1"/>
</dbReference>
<protein>
    <submittedName>
        <fullName evidence="6">Uncharacterized protein</fullName>
    </submittedName>
</protein>
<comment type="similarity">
    <text evidence="3">Belongs to the acetyltransferase YopJ family.</text>
</comment>
<accession>A0A848MEW8</accession>
<evidence type="ECO:0000256" key="5">
    <source>
        <dbReference type="ARBA" id="ARBA00048662"/>
    </source>
</evidence>
<dbReference type="InterPro" id="IPR050708">
    <property type="entry name" value="T6SS_VgrG/RHS"/>
</dbReference>
<evidence type="ECO:0000313" key="7">
    <source>
        <dbReference type="Proteomes" id="UP000585363"/>
    </source>
</evidence>
<dbReference type="GO" id="GO:0016746">
    <property type="term" value="F:acyltransferase activity"/>
    <property type="evidence" value="ECO:0007669"/>
    <property type="project" value="UniProtKB-KW"/>
</dbReference>
<dbReference type="Pfam" id="PF03421">
    <property type="entry name" value="Acetyltransf_14"/>
    <property type="match status" value="1"/>
</dbReference>
<reference evidence="6 7" key="2">
    <citation type="submission" date="2020-06" db="EMBL/GenBank/DDBJ databases">
        <title>Polyphasic characterization of a Rahnella strain isolated from tree sap.</title>
        <authorList>
            <person name="Kim I.S."/>
        </authorList>
    </citation>
    <scope>NUCLEOTIDE SEQUENCE [LARGE SCALE GENOMIC DNA]</scope>
    <source>
        <strain evidence="6 7">SAP-1</strain>
    </source>
</reference>
<keyword evidence="1" id="KW-0808">Transferase</keyword>
<dbReference type="PANTHER" id="PTHR32305:SF15">
    <property type="entry name" value="PROTEIN RHSA-RELATED"/>
    <property type="match status" value="1"/>
</dbReference>
<evidence type="ECO:0000256" key="3">
    <source>
        <dbReference type="ARBA" id="ARBA00023785"/>
    </source>
</evidence>
<proteinExistence type="inferred from homology"/>
<dbReference type="PANTHER" id="PTHR32305">
    <property type="match status" value="1"/>
</dbReference>
<dbReference type="EMBL" id="JAADJU010000001">
    <property type="protein sequence ID" value="NMP25739.1"/>
    <property type="molecule type" value="Genomic_DNA"/>
</dbReference>
<dbReference type="AlphaFoldDB" id="A0A848MEW8"/>
<comment type="caution">
    <text evidence="6">The sequence shown here is derived from an EMBL/GenBank/DDBJ whole genome shotgun (WGS) entry which is preliminary data.</text>
</comment>
<evidence type="ECO:0000256" key="4">
    <source>
        <dbReference type="ARBA" id="ARBA00048364"/>
    </source>
</evidence>
<dbReference type="Proteomes" id="UP000585363">
    <property type="component" value="Unassembled WGS sequence"/>
</dbReference>
<dbReference type="InterPro" id="IPR022385">
    <property type="entry name" value="Rhs_assc_core"/>
</dbReference>
<reference evidence="6 7" key="1">
    <citation type="submission" date="2020-01" db="EMBL/GenBank/DDBJ databases">
        <authorList>
            <person name="Lee S.D."/>
        </authorList>
    </citation>
    <scope>NUCLEOTIDE SEQUENCE [LARGE SCALE GENOMIC DNA]</scope>
    <source>
        <strain evidence="6 7">SAP-1</strain>
    </source>
</reference>
<comment type="catalytic activity">
    <reaction evidence="4">
        <text>L-threonyl-[protein] + acetyl-CoA = O-acetyl-L-threonyl-[protein] + CoA</text>
        <dbReference type="Rhea" id="RHEA:65340"/>
        <dbReference type="Rhea" id="RHEA-COMP:11060"/>
        <dbReference type="Rhea" id="RHEA-COMP:16780"/>
        <dbReference type="ChEBI" id="CHEBI:30013"/>
        <dbReference type="ChEBI" id="CHEBI:57287"/>
        <dbReference type="ChEBI" id="CHEBI:57288"/>
        <dbReference type="ChEBI" id="CHEBI:141025"/>
    </reaction>
    <physiologicalReaction direction="left-to-right" evidence="4">
        <dbReference type="Rhea" id="RHEA:65341"/>
    </physiologicalReaction>
</comment>
<evidence type="ECO:0000256" key="2">
    <source>
        <dbReference type="ARBA" id="ARBA00023315"/>
    </source>
</evidence>
<dbReference type="InterPro" id="IPR005083">
    <property type="entry name" value="YopJ-like"/>
</dbReference>
<dbReference type="Gene3D" id="2.180.10.10">
    <property type="entry name" value="RHS repeat-associated core"/>
    <property type="match status" value="1"/>
</dbReference>
<comment type="catalytic activity">
    <reaction evidence="5">
        <text>L-seryl-[protein] + acetyl-CoA = O-acetyl-L-seryl-[protein] + CoA</text>
        <dbReference type="Rhea" id="RHEA:59392"/>
        <dbReference type="Rhea" id="RHEA-COMP:9863"/>
        <dbReference type="Rhea" id="RHEA-COMP:15352"/>
        <dbReference type="ChEBI" id="CHEBI:29999"/>
        <dbReference type="ChEBI" id="CHEBI:57287"/>
        <dbReference type="ChEBI" id="CHEBI:57288"/>
        <dbReference type="ChEBI" id="CHEBI:141128"/>
    </reaction>
    <physiologicalReaction direction="left-to-right" evidence="5">
        <dbReference type="Rhea" id="RHEA:59393"/>
    </physiologicalReaction>
</comment>
<keyword evidence="2" id="KW-0012">Acyltransferase</keyword>
<evidence type="ECO:0000313" key="6">
    <source>
        <dbReference type="EMBL" id="NMP25739.1"/>
    </source>
</evidence>
<organism evidence="6 7">
    <name type="scientific">Rouxiella aceris</name>
    <dbReference type="NCBI Taxonomy" id="2703884"/>
    <lineage>
        <taxon>Bacteria</taxon>
        <taxon>Pseudomonadati</taxon>
        <taxon>Pseudomonadota</taxon>
        <taxon>Gammaproteobacteria</taxon>
        <taxon>Enterobacterales</taxon>
        <taxon>Yersiniaceae</taxon>
        <taxon>Rouxiella</taxon>
    </lineage>
</organism>
<name>A0A848MEW8_9GAMM</name>
<gene>
    <name evidence="6" type="ORF">GW590_02455</name>
</gene>
<evidence type="ECO:0000256" key="1">
    <source>
        <dbReference type="ARBA" id="ARBA00022679"/>
    </source>
</evidence>
<dbReference type="RefSeq" id="WP_169401418.1">
    <property type="nucleotide sequence ID" value="NZ_JAADJU010000001.1"/>
</dbReference>
<sequence length="469" mass="53114">MTDNPTLALPGSVERYHYAREGQRVLKSSRFNTKATLRQRRVCYLPGLEIRITDSADKQTAKLQVITVHNLRILGWQQGKPTQADPKQIRFSANNNIDSCTLELDGLGKIISREHYYPFGGTALWATGNQTPADYKTRRYSGKERDASGLLYYGFRYYAPWLMRWLNGDPAGTVDGVNLFRMVQNNPVTFRDKQGLSPTPGSSIATTATMLDYLHEARKYYTENMQHPKIHVFDTKFLPHLIENEKKRKPGMNLDLARSPTEFVSELKKLKDNHADGYRGQFIVNMGVGIHYAALDISINSGEISVIGVEPANMNKNGPAILAVRVLSAVDAEIPSAKVAMIEANIQNSPVDCGIFSLHFSLKMYAEQQAMDDLHHKHLAGGLNRHIDFGVIAKEYSSLYLPVSFMKHTHSKKRLTEYFDTNKNKPDVDIYRDSIMARQGAYILQREGRTYSASIEDKRINLIRRALQK</sequence>
<keyword evidence="7" id="KW-1185">Reference proteome</keyword>